<dbReference type="GO" id="GO:0016925">
    <property type="term" value="P:protein sumoylation"/>
    <property type="evidence" value="ECO:0007669"/>
    <property type="project" value="TreeGrafter"/>
</dbReference>
<dbReference type="Gene3D" id="3.40.50.12550">
    <property type="entry name" value="Ubiquitin-activating enzyme E1, inactive adenylation domain, subdomain 2"/>
    <property type="match status" value="1"/>
</dbReference>
<dbReference type="KEGG" id="lgi:LOTGIDRAFT_232383"/>
<feature type="domain" description="Ubiquitin-activating enzyme E1 C-terminal" evidence="10">
    <location>
        <begin position="824"/>
        <end position="938"/>
    </location>
</feature>
<evidence type="ECO:0000256" key="1">
    <source>
        <dbReference type="ARBA" id="ARBA00000488"/>
    </source>
</evidence>
<dbReference type="PANTHER" id="PTHR10953:SF186">
    <property type="entry name" value="UBIQUITIN-LIKE MODIFIER-ACTIVATING ENZYME 6"/>
    <property type="match status" value="1"/>
</dbReference>
<dbReference type="FunFam" id="3.50.50.80:FF:000001">
    <property type="entry name" value="ubiquitin-like modifier-activating enzyme 1"/>
    <property type="match status" value="1"/>
</dbReference>
<dbReference type="GO" id="GO:0031510">
    <property type="term" value="C:SUMO activating enzyme complex"/>
    <property type="evidence" value="ECO:0007669"/>
    <property type="project" value="TreeGrafter"/>
</dbReference>
<dbReference type="Pfam" id="PF09358">
    <property type="entry name" value="E1_UFD"/>
    <property type="match status" value="1"/>
</dbReference>
<comment type="similarity">
    <text evidence="3">Belongs to the ubiquitin-activating E1 family.</text>
</comment>
<dbReference type="GO" id="GO:0019948">
    <property type="term" value="F:SUMO activating enzyme activity"/>
    <property type="evidence" value="ECO:0007669"/>
    <property type="project" value="TreeGrafter"/>
</dbReference>
<evidence type="ECO:0000256" key="3">
    <source>
        <dbReference type="ARBA" id="ARBA00005673"/>
    </source>
</evidence>
<dbReference type="FunFam" id="3.50.50.80:FF:000002">
    <property type="entry name" value="SUMO-activating enzyme subunit 2"/>
    <property type="match status" value="1"/>
</dbReference>
<dbReference type="GO" id="GO:0005737">
    <property type="term" value="C:cytoplasm"/>
    <property type="evidence" value="ECO:0007669"/>
    <property type="project" value="TreeGrafter"/>
</dbReference>
<dbReference type="Gene3D" id="1.10.10.2660">
    <property type="entry name" value="Ubiquitin-activating enzyme E1, SCCH domain"/>
    <property type="match status" value="1"/>
</dbReference>
<dbReference type="InterPro" id="IPR000011">
    <property type="entry name" value="UBQ/SUMO-activ_enz_E1-like"/>
</dbReference>
<name>V4BZJ8_LOTGI</name>
<dbReference type="UniPathway" id="UPA00143"/>
<dbReference type="EC" id="6.2.1.45" evidence="4"/>
<evidence type="ECO:0000256" key="4">
    <source>
        <dbReference type="ARBA" id="ARBA00012990"/>
    </source>
</evidence>
<dbReference type="PRINTS" id="PR01849">
    <property type="entry name" value="UBIQUITINACT"/>
</dbReference>
<dbReference type="GeneID" id="20248898"/>
<evidence type="ECO:0000256" key="8">
    <source>
        <dbReference type="ARBA" id="ARBA00022840"/>
    </source>
</evidence>
<keyword evidence="8" id="KW-0067">ATP-binding</keyword>
<evidence type="ECO:0000256" key="5">
    <source>
        <dbReference type="ARBA" id="ARBA00022598"/>
    </source>
</evidence>
<evidence type="ECO:0000256" key="7">
    <source>
        <dbReference type="ARBA" id="ARBA00022786"/>
    </source>
</evidence>
<dbReference type="SUPFAM" id="SSF69572">
    <property type="entry name" value="Activating enzymes of the ubiquitin-like proteins"/>
    <property type="match status" value="2"/>
</dbReference>
<dbReference type="InterPro" id="IPR042449">
    <property type="entry name" value="Ub-E1_IAD_1"/>
</dbReference>
<dbReference type="FunFam" id="3.40.50.720:FF:000015">
    <property type="entry name" value="Ubiquitin-activating enzyme E1 1"/>
    <property type="match status" value="1"/>
</dbReference>
<feature type="compositionally biased region" description="Basic and acidic residues" evidence="9">
    <location>
        <begin position="767"/>
        <end position="778"/>
    </location>
</feature>
<dbReference type="CDD" id="cd01491">
    <property type="entry name" value="Ube1_repeat1"/>
    <property type="match status" value="1"/>
</dbReference>
<dbReference type="InterPro" id="IPR042302">
    <property type="entry name" value="E1_FCCH_sf"/>
</dbReference>
<evidence type="ECO:0000256" key="9">
    <source>
        <dbReference type="SAM" id="MobiDB-lite"/>
    </source>
</evidence>
<gene>
    <name evidence="11" type="ORF">LOTGIDRAFT_232383</name>
</gene>
<dbReference type="Proteomes" id="UP000030746">
    <property type="component" value="Unassembled WGS sequence"/>
</dbReference>
<evidence type="ECO:0000256" key="2">
    <source>
        <dbReference type="ARBA" id="ARBA00004906"/>
    </source>
</evidence>
<dbReference type="InterPro" id="IPR042063">
    <property type="entry name" value="Ubi_acti_E1_SCCH"/>
</dbReference>
<evidence type="ECO:0000256" key="6">
    <source>
        <dbReference type="ARBA" id="ARBA00022741"/>
    </source>
</evidence>
<dbReference type="SMART" id="SM00985">
    <property type="entry name" value="UBA_e1_C"/>
    <property type="match status" value="1"/>
</dbReference>
<dbReference type="FunFam" id="2.40.30.180:FF:000002">
    <property type="entry name" value="Ubiquitin-activating enzyme E1 2"/>
    <property type="match status" value="1"/>
</dbReference>
<keyword evidence="7" id="KW-0833">Ubl conjugation pathway</keyword>
<evidence type="ECO:0000259" key="10">
    <source>
        <dbReference type="SMART" id="SM00985"/>
    </source>
</evidence>
<comment type="catalytic activity">
    <reaction evidence="1">
        <text>ATP + ubiquitin + [E1 ubiquitin-activating enzyme]-L-cysteine = AMP + diphosphate + S-ubiquitinyl-[E1 ubiquitin-activating enzyme]-L-cysteine.</text>
        <dbReference type="EC" id="6.2.1.45"/>
    </reaction>
</comment>
<reference evidence="11 12" key="1">
    <citation type="journal article" date="2013" name="Nature">
        <title>Insights into bilaterian evolution from three spiralian genomes.</title>
        <authorList>
            <person name="Simakov O."/>
            <person name="Marletaz F."/>
            <person name="Cho S.J."/>
            <person name="Edsinger-Gonzales E."/>
            <person name="Havlak P."/>
            <person name="Hellsten U."/>
            <person name="Kuo D.H."/>
            <person name="Larsson T."/>
            <person name="Lv J."/>
            <person name="Arendt D."/>
            <person name="Savage R."/>
            <person name="Osoegawa K."/>
            <person name="de Jong P."/>
            <person name="Grimwood J."/>
            <person name="Chapman J.A."/>
            <person name="Shapiro H."/>
            <person name="Aerts A."/>
            <person name="Otillar R.P."/>
            <person name="Terry A.Y."/>
            <person name="Boore J.L."/>
            <person name="Grigoriev I.V."/>
            <person name="Lindberg D.R."/>
            <person name="Seaver E.C."/>
            <person name="Weisblat D.A."/>
            <person name="Putnam N.H."/>
            <person name="Rokhsar D.S."/>
        </authorList>
    </citation>
    <scope>NUCLEOTIDE SEQUENCE [LARGE SCALE GENOMIC DNA]</scope>
</reference>
<dbReference type="InterPro" id="IPR045886">
    <property type="entry name" value="ThiF/MoeB/HesA"/>
</dbReference>
<protein>
    <recommendedName>
        <fullName evidence="4">E1 ubiquitin-activating enzyme</fullName>
        <ecNumber evidence="4">6.2.1.45</ecNumber>
    </recommendedName>
</protein>
<dbReference type="HOGENOM" id="CLU_002556_0_0_1"/>
<dbReference type="InterPro" id="IPR038252">
    <property type="entry name" value="UBA_E1_C_sf"/>
</dbReference>
<dbReference type="InterPro" id="IPR018965">
    <property type="entry name" value="Ub-activating_enz_E1_C"/>
</dbReference>
<dbReference type="InterPro" id="IPR000594">
    <property type="entry name" value="ThiF_NAD_FAD-bd"/>
</dbReference>
<evidence type="ECO:0000313" key="11">
    <source>
        <dbReference type="EMBL" id="ESO94579.1"/>
    </source>
</evidence>
<keyword evidence="12" id="KW-1185">Reference proteome</keyword>
<dbReference type="GO" id="GO:0004839">
    <property type="term" value="F:ubiquitin activating enzyme activity"/>
    <property type="evidence" value="ECO:0007669"/>
    <property type="project" value="UniProtKB-EC"/>
</dbReference>
<keyword evidence="5" id="KW-0436">Ligase</keyword>
<dbReference type="Pfam" id="PF00899">
    <property type="entry name" value="ThiF"/>
    <property type="match status" value="1"/>
</dbReference>
<dbReference type="GO" id="GO:0005524">
    <property type="term" value="F:ATP binding"/>
    <property type="evidence" value="ECO:0007669"/>
    <property type="project" value="UniProtKB-KW"/>
</dbReference>
<dbReference type="EMBL" id="KB201802">
    <property type="protein sequence ID" value="ESO94579.1"/>
    <property type="molecule type" value="Genomic_DNA"/>
</dbReference>
<dbReference type="CTD" id="20248898"/>
<dbReference type="RefSeq" id="XP_009054853.1">
    <property type="nucleotide sequence ID" value="XM_009056605.1"/>
</dbReference>
<comment type="pathway">
    <text evidence="2">Protein modification; protein ubiquitination.</text>
</comment>
<dbReference type="PANTHER" id="PTHR10953">
    <property type="entry name" value="UBIQUITIN-ACTIVATING ENZYME E1"/>
    <property type="match status" value="1"/>
</dbReference>
<accession>V4BZJ8</accession>
<dbReference type="Pfam" id="PF10585">
    <property type="entry name" value="UBA_E1_SCCH"/>
    <property type="match status" value="1"/>
</dbReference>
<dbReference type="Gene3D" id="2.40.30.180">
    <property type="entry name" value="Ubiquitin-activating enzyme E1, FCCH domain"/>
    <property type="match status" value="1"/>
</dbReference>
<sequence>MASEEIDDSLYSRQRYVLGDSAMKRMAQSSVLLCGVGGLGIEIAKNIVLAGVKSLTIQDDKNASIEDLGTQFFLHEADINKNRAEASSHHLSELNPYVSIKTLTQKLDEKTDLSYLKQYQCIILTESPLNVQLKVNRYCRSQKPQIQFISSDVFGILGQVFCDFGDEFEVMDHNGEEPKEVFVANITQGSPGIVSTLDNKVHGFENDDTVVFKEVKGMDCLNGHQFKIKVESPCTFSIGETSLLDEYKGGGIASQVKISKHFKFESLEEQLKNPALLHPDLCKLDAPATCHLTYYTLQTFIQKENRYPNVWSVEDSEKFENLAQELNQQLTSPVDCINRQLLRSICFTSQGCLPPLCATLGGFVAQEALKALTGKFTPLNQWLYLDAIEVIPQDPPSPQSFHKKGDRYDLFRICVGEEKVKELANTKLFMVGCGAIGCEMLKNYALMGISCGEQGKITITDNDLIEKSNLNRQFLFRPRHIRMPKSTTAAKAVLEINPGLKIAAQQHKVCPQTEDSIYNDAFFESQDVIVNALDNVEARRYMDARCVTNKKPLLESGTMGTKGHVQVIVPHVTESYGSQRDPPDEDFPYCTVKSFPATIEHCIQWARDKFEQVFVQKPQMFNKFWATNGDIEKVIKKLSNDEALEGSVKVSKSAYTKPTTWLQCVEQARIKFEKYFNHKAKQLLHSFPLDTLLSDGSPFWQSPKRPPTPIIFDADNPLHMLYIQSAARLLADVNGISWTPTDVDVTSIKNLLANVKVPQFIPSSKRIETDESASKGQEDSVISGNEEQETIQRFSKILHNNSNIQVSVITADQKPIEFEKDDDKNSHIDYIAAAANPCCFDRDTLTYTMWDKWEVYGNKDFTLQNFLDHFKAKYSLEPSMVVHGAKMIFAPIMPGHMKRKSHTMVKLLKPNNHTKYMDLILAFTNENDEDDDLEGPPVRYYFNL</sequence>
<dbReference type="Gene3D" id="3.50.50.80">
    <property type="entry name" value="Ubiquitin-activating enzyme E1, inactive adenylation domain, subdomain 1"/>
    <property type="match status" value="1"/>
</dbReference>
<proteinExistence type="inferred from homology"/>
<dbReference type="OrthoDB" id="10252231at2759"/>
<dbReference type="InterPro" id="IPR018075">
    <property type="entry name" value="UBQ-activ_enz_E1"/>
</dbReference>
<keyword evidence="6" id="KW-0547">Nucleotide-binding</keyword>
<dbReference type="STRING" id="225164.V4BZJ8"/>
<dbReference type="Gene3D" id="3.40.50.720">
    <property type="entry name" value="NAD(P)-binding Rossmann-like Domain"/>
    <property type="match status" value="1"/>
</dbReference>
<feature type="region of interest" description="Disordered" evidence="9">
    <location>
        <begin position="767"/>
        <end position="786"/>
    </location>
</feature>
<dbReference type="OMA" id="WSHCVEL"/>
<dbReference type="Gene3D" id="3.10.290.60">
    <property type="entry name" value="Ubiquitin-activating enzyme E1, UFD domain"/>
    <property type="match status" value="1"/>
</dbReference>
<dbReference type="AlphaFoldDB" id="V4BZJ8"/>
<dbReference type="InterPro" id="IPR035985">
    <property type="entry name" value="Ubiquitin-activating_enz"/>
</dbReference>
<dbReference type="InterPro" id="IPR019572">
    <property type="entry name" value="UBA_E1_SCCH"/>
</dbReference>
<evidence type="ECO:0000313" key="12">
    <source>
        <dbReference type="Proteomes" id="UP000030746"/>
    </source>
</evidence>
<dbReference type="NCBIfam" id="TIGR01408">
    <property type="entry name" value="Ube1"/>
    <property type="match status" value="1"/>
</dbReference>
<organism evidence="11 12">
    <name type="scientific">Lottia gigantea</name>
    <name type="common">Giant owl limpet</name>
    <dbReference type="NCBI Taxonomy" id="225164"/>
    <lineage>
        <taxon>Eukaryota</taxon>
        <taxon>Metazoa</taxon>
        <taxon>Spiralia</taxon>
        <taxon>Lophotrochozoa</taxon>
        <taxon>Mollusca</taxon>
        <taxon>Gastropoda</taxon>
        <taxon>Patellogastropoda</taxon>
        <taxon>Lottioidea</taxon>
        <taxon>Lottiidae</taxon>
        <taxon>Lottia</taxon>
    </lineage>
</organism>